<protein>
    <recommendedName>
        <fullName evidence="2">Myb-like domain-containing protein</fullName>
    </recommendedName>
</protein>
<dbReference type="Proteomes" id="UP000011064">
    <property type="component" value="Unassembled WGS sequence"/>
</dbReference>
<reference evidence="4" key="1">
    <citation type="submission" date="2010-09" db="EMBL/GenBank/DDBJ databases">
        <title>The genome sequence of Geomyces destructans 20631-21.</title>
        <authorList>
            <consortium name="The Broad Institute Genome Sequencing Platform"/>
            <person name="Cuomo C.A."/>
            <person name="Blehert D.S."/>
            <person name="Lorch J.M."/>
            <person name="Young S.K."/>
            <person name="Zeng Q."/>
            <person name="Gargeya S."/>
            <person name="Fitzgerald M."/>
            <person name="Haas B."/>
            <person name="Abouelleil A."/>
            <person name="Alvarado L."/>
            <person name="Arachchi H.M."/>
            <person name="Berlin A."/>
            <person name="Brown A."/>
            <person name="Chapman S.B."/>
            <person name="Chen Z."/>
            <person name="Dunbar C."/>
            <person name="Freedman E."/>
            <person name="Gearin G."/>
            <person name="Gellesch M."/>
            <person name="Goldberg J."/>
            <person name="Griggs A."/>
            <person name="Gujja S."/>
            <person name="Heiman D."/>
            <person name="Howarth C."/>
            <person name="Larson L."/>
            <person name="Lui A."/>
            <person name="MacDonald P.J.P."/>
            <person name="Montmayeur A."/>
            <person name="Murphy C."/>
            <person name="Neiman D."/>
            <person name="Pearson M."/>
            <person name="Priest M."/>
            <person name="Roberts A."/>
            <person name="Saif S."/>
            <person name="Shea T."/>
            <person name="Shenoy N."/>
            <person name="Sisk P."/>
            <person name="Stolte C."/>
            <person name="Sykes S."/>
            <person name="Wortman J."/>
            <person name="Nusbaum C."/>
            <person name="Birren B."/>
        </authorList>
    </citation>
    <scope>NUCLEOTIDE SEQUENCE [LARGE SCALE GENOMIC DNA]</scope>
    <source>
        <strain evidence="4">ATCC MYA-4855 / 20631-21</strain>
    </source>
</reference>
<dbReference type="InParanoid" id="L8G8J1"/>
<gene>
    <name evidence="3" type="ORF">GMDG_03742</name>
</gene>
<evidence type="ECO:0000256" key="1">
    <source>
        <dbReference type="SAM" id="MobiDB-lite"/>
    </source>
</evidence>
<dbReference type="AlphaFoldDB" id="L8G8J1"/>
<evidence type="ECO:0000313" key="3">
    <source>
        <dbReference type="EMBL" id="ELR09164.1"/>
    </source>
</evidence>
<dbReference type="PROSITE" id="PS50090">
    <property type="entry name" value="MYB_LIKE"/>
    <property type="match status" value="1"/>
</dbReference>
<dbReference type="InterPro" id="IPR001005">
    <property type="entry name" value="SANT/Myb"/>
</dbReference>
<feature type="compositionally biased region" description="Basic and acidic residues" evidence="1">
    <location>
        <begin position="570"/>
        <end position="581"/>
    </location>
</feature>
<dbReference type="OrthoDB" id="3438376at2759"/>
<organism evidence="3 4">
    <name type="scientific">Pseudogymnoascus destructans (strain ATCC MYA-4855 / 20631-21)</name>
    <name type="common">Bat white-nose syndrome fungus</name>
    <name type="synonym">Geomyces destructans</name>
    <dbReference type="NCBI Taxonomy" id="658429"/>
    <lineage>
        <taxon>Eukaryota</taxon>
        <taxon>Fungi</taxon>
        <taxon>Dikarya</taxon>
        <taxon>Ascomycota</taxon>
        <taxon>Pezizomycotina</taxon>
        <taxon>Leotiomycetes</taxon>
        <taxon>Thelebolales</taxon>
        <taxon>Thelebolaceae</taxon>
        <taxon>Pseudogymnoascus</taxon>
    </lineage>
</organism>
<dbReference type="EMBL" id="GL573231">
    <property type="protein sequence ID" value="ELR09164.1"/>
    <property type="molecule type" value="Genomic_DNA"/>
</dbReference>
<evidence type="ECO:0000313" key="4">
    <source>
        <dbReference type="Proteomes" id="UP000011064"/>
    </source>
</evidence>
<feature type="compositionally biased region" description="Basic and acidic residues" evidence="1">
    <location>
        <begin position="158"/>
        <end position="169"/>
    </location>
</feature>
<sequence>MATFVPIPYNYVPTAPRSRSTTTRSKPAGLRPASTQSRLLTEDSRGKPMGVTLDALRPLVDAAAGENGSGMTRDQVNSSFAYSGNNSESDGDYYFPTIEELLQAKLEKEGFGVGGPDKEHMISGAVEESLGRAGSVDHSTSALSDSSSGHQCNSIVLEDDKSSASKDEINCGSLRRGSEDKDQGSIGSIEALSNSNIPTPPSDPYSILDSMLLSSEPLHVHISTQDPFTACSEFDPTKPLLQHDHSQSPRWPRLSQQNLLSQEVLAYPRQAKPALDNNTISEEKLLQQQDEEENINSNYDRLRPSNEITAMRQCSTKRKQPSSSYVGLTQRKRGQHLQLVSTQQARNWSPQRHRWKPHNYASKVALACNGNSQLPSPARSSLDYGTLSESSKHNQPLLTEVTFRPHSPNCFSFSAFIQDHRDEPELSFAQLSKLIECVGHSGNIEDLTIKPLKQHSFLVTGFSRRTSSRPSQSGRTVRSTTNAYLVPLGARRTQVDKSSSASAFPLQWREPSSRIVDYGFGDGSSEDELGRLDTRKYSQWSESSRSDVDGFGDGDLNTGSDGDAYSSEDNVGRSDDRKYSEWSPLDKQRLSAYKKEGKSWEWIFSKFPGRTKAAVRTRWSTMQPKVK</sequence>
<feature type="region of interest" description="Disordered" evidence="1">
    <location>
        <begin position="1"/>
        <end position="50"/>
    </location>
</feature>
<dbReference type="VEuPathDB" id="FungiDB:GMDG_03742"/>
<feature type="region of interest" description="Disordered" evidence="1">
    <location>
        <begin position="130"/>
        <end position="203"/>
    </location>
</feature>
<dbReference type="HOGENOM" id="CLU_026106_0_0_1"/>
<accession>L8G8J1</accession>
<dbReference type="InterPro" id="IPR009057">
    <property type="entry name" value="Homeodomain-like_sf"/>
</dbReference>
<name>L8G8J1_PSED2</name>
<feature type="region of interest" description="Disordered" evidence="1">
    <location>
        <begin position="543"/>
        <end position="581"/>
    </location>
</feature>
<dbReference type="STRING" id="658429.L8G8J1"/>
<keyword evidence="4" id="KW-1185">Reference proteome</keyword>
<proteinExistence type="predicted"/>
<dbReference type="SUPFAM" id="SSF46689">
    <property type="entry name" value="Homeodomain-like"/>
    <property type="match status" value="1"/>
</dbReference>
<feature type="compositionally biased region" description="Low complexity" evidence="1">
    <location>
        <begin position="136"/>
        <end position="148"/>
    </location>
</feature>
<feature type="region of interest" description="Disordered" evidence="1">
    <location>
        <begin position="463"/>
        <end position="482"/>
    </location>
</feature>
<dbReference type="Gene3D" id="1.10.10.60">
    <property type="entry name" value="Homeodomain-like"/>
    <property type="match status" value="1"/>
</dbReference>
<evidence type="ECO:0000259" key="2">
    <source>
        <dbReference type="PROSITE" id="PS50090"/>
    </source>
</evidence>
<feature type="domain" description="Myb-like" evidence="2">
    <location>
        <begin position="574"/>
        <end position="623"/>
    </location>
</feature>